<proteinExistence type="predicted"/>
<name>A0A386AYU3_9CHLO</name>
<protein>
    <recommendedName>
        <fullName evidence="4">Ycf1</fullName>
    </recommendedName>
</protein>
<feature type="transmembrane region" description="Helical" evidence="2">
    <location>
        <begin position="194"/>
        <end position="216"/>
    </location>
</feature>
<accession>A0A386AYU3</accession>
<reference evidence="3" key="2">
    <citation type="journal article" date="2019" name="Mol. Phylogenet. Evol.">
        <title>Reassessment of the classification of bryopsidales (chlorophyta) based on chloroplast phylogenomic analyses.</title>
        <authorList>
            <person name="Cremen M.C."/>
            <person name="Leliaert F."/>
            <person name="West J."/>
            <person name="Lam D.W."/>
            <person name="Shimada S."/>
            <person name="Lopez-Bautista J.M."/>
            <person name="Verbruggen H."/>
        </authorList>
    </citation>
    <scope>NUCLEOTIDE SEQUENCE</scope>
</reference>
<keyword evidence="3" id="KW-0934">Plastid</keyword>
<keyword evidence="2" id="KW-0472">Membrane</keyword>
<feature type="transmembrane region" description="Helical" evidence="2">
    <location>
        <begin position="236"/>
        <end position="259"/>
    </location>
</feature>
<evidence type="ECO:0008006" key="4">
    <source>
        <dbReference type="Google" id="ProtNLM"/>
    </source>
</evidence>
<reference evidence="3" key="1">
    <citation type="submission" date="2018-07" db="EMBL/GenBank/DDBJ databases">
        <authorList>
            <person name="Quirk P.G."/>
            <person name="Krulwich T.A."/>
        </authorList>
    </citation>
    <scope>NUCLEOTIDE SEQUENCE</scope>
</reference>
<feature type="region of interest" description="Disordered" evidence="1">
    <location>
        <begin position="655"/>
        <end position="702"/>
    </location>
</feature>
<geneLocation type="chloroplast" evidence="3"/>
<evidence type="ECO:0000313" key="3">
    <source>
        <dbReference type="EMBL" id="AYC64601.1"/>
    </source>
</evidence>
<dbReference type="EMBL" id="MH591101">
    <property type="protein sequence ID" value="AYC64601.1"/>
    <property type="molecule type" value="Genomic_DNA"/>
</dbReference>
<feature type="transmembrane region" description="Helical" evidence="2">
    <location>
        <begin position="91"/>
        <end position="114"/>
    </location>
</feature>
<feature type="transmembrane region" description="Helical" evidence="2">
    <location>
        <begin position="153"/>
        <end position="174"/>
    </location>
</feature>
<keyword evidence="2" id="KW-0812">Transmembrane</keyword>
<evidence type="ECO:0000256" key="1">
    <source>
        <dbReference type="SAM" id="MobiDB-lite"/>
    </source>
</evidence>
<feature type="compositionally biased region" description="Low complexity" evidence="1">
    <location>
        <begin position="659"/>
        <end position="679"/>
    </location>
</feature>
<feature type="region of interest" description="Disordered" evidence="1">
    <location>
        <begin position="423"/>
        <end position="454"/>
    </location>
</feature>
<evidence type="ECO:0000256" key="2">
    <source>
        <dbReference type="SAM" id="Phobius"/>
    </source>
</evidence>
<gene>
    <name evidence="3" type="primary">ycf1</name>
</gene>
<keyword evidence="3" id="KW-0150">Chloroplast</keyword>
<sequence length="896" mass="101796">MSLTETLKNTVEILNDIYNNGVGSPKGGPSFLIWNLFKDGLSYIISFQWANDFVKLPIFLPHESNSILADQIFSPNLSFLPSETVGSQSELSIIGFLNCFFLYFPLAPVQFIWLRRVIIDGPWAGAAATIGIIVGNLSLLGFCLFGFRDVLNIWFFSLWEPLSYFLGIWLIFVVIFQMTQKPLKIIKKYQKKELLMICITNFALVWTDQPGLYQFFGNLTLHTGISPLDAGLAEGGGLYFCGIVLGSVFWAPLIGFAFVQFGYLFPRITKYPYSVWIRSLNLFCLIGCITLTLTSFPYYGFDYLFANPLGFVPQDKSWNGLLELKTETSDANKGRLGEKSSYTSVDTDLSLFDRGSYGGGPFVELNIESLNYKKEYAWRSRFDRLSSRYLNLTRGGGLLAKYLQIEDSESIAPKPYGSAAEVARPLSESTTLRDQSPDAREAQLGEAELPDPRAITVQEQEEPAEDVDVSEEIDQLSYEDAEEAEDLIERFIEDYTAEANTEDTEIPDLPDEQMIKFSAFSEIAKYGFDLFSMFETVEVDPLDQQLAAELKEKYSSNFIYRFLVHFDISNFLKRQPYKLNSADEIALFENRLALGEYYNTLRSYSHLDLGEPVRATLFCGPKSYVNRIYNQQFKGTLKIVERLFSIHLEDEQNIPKLPAPEGGAREASGASGAFGGEPPLAVSGESKGLAKPGEVRSSSRKRDPSILKFDQPLYKTSLQNALVHEQLLEEWAFHEPVKETTPSPFFAGWDNEQRKFLITNRLLTRQNSPLLKSEDISFTTWPVTEEVLRNSPELSRLFRTREEILQNYPSADDLFKYAEPLMEEDTVIYEKLPNIIQRVELKNTEKLQTSLAPTRGGLIWAGNEPLKFKFQFLENFEKISNWFPKTNTKLKPPTPK</sequence>
<feature type="transmembrane region" description="Helical" evidence="2">
    <location>
        <begin position="280"/>
        <end position="301"/>
    </location>
</feature>
<keyword evidence="2" id="KW-1133">Transmembrane helix</keyword>
<organism evidence="3">
    <name type="scientific">Halimeda minima</name>
    <dbReference type="NCBI Taxonomy" id="170427"/>
    <lineage>
        <taxon>Eukaryota</taxon>
        <taxon>Viridiplantae</taxon>
        <taxon>Chlorophyta</taxon>
        <taxon>core chlorophytes</taxon>
        <taxon>Ulvophyceae</taxon>
        <taxon>TCBD clade</taxon>
        <taxon>Bryopsidales</taxon>
        <taxon>Halimedineae</taxon>
        <taxon>Halimedaceae</taxon>
        <taxon>Halimedeae</taxon>
        <taxon>Halimeda</taxon>
    </lineage>
</organism>
<feature type="transmembrane region" description="Helical" evidence="2">
    <location>
        <begin position="126"/>
        <end position="147"/>
    </location>
</feature>
<dbReference type="AlphaFoldDB" id="A0A386AYU3"/>